<gene>
    <name evidence="7" type="ORF">HXW94_09215</name>
</gene>
<keyword evidence="5" id="KW-0949">S-adenosyl-L-methionine</keyword>
<comment type="catalytic activity">
    <reaction evidence="1">
        <text>L-glutamyl-[protein] + S-adenosyl-L-methionine = [protein]-L-glutamate 5-O-methyl ester + S-adenosyl-L-homocysteine</text>
        <dbReference type="Rhea" id="RHEA:24452"/>
        <dbReference type="Rhea" id="RHEA-COMP:10208"/>
        <dbReference type="Rhea" id="RHEA-COMP:10311"/>
        <dbReference type="ChEBI" id="CHEBI:29973"/>
        <dbReference type="ChEBI" id="CHEBI:57856"/>
        <dbReference type="ChEBI" id="CHEBI:59789"/>
        <dbReference type="ChEBI" id="CHEBI:82795"/>
        <dbReference type="EC" id="2.1.1.80"/>
    </reaction>
</comment>
<evidence type="ECO:0000256" key="1">
    <source>
        <dbReference type="ARBA" id="ARBA00001541"/>
    </source>
</evidence>
<dbReference type="GO" id="GO:0008983">
    <property type="term" value="F:protein-glutamate O-methyltransferase activity"/>
    <property type="evidence" value="ECO:0007669"/>
    <property type="project" value="UniProtKB-EC"/>
</dbReference>
<dbReference type="InterPro" id="IPR026024">
    <property type="entry name" value="Chemotaxis_MeTrfase_CheR"/>
</dbReference>
<evidence type="ECO:0000256" key="3">
    <source>
        <dbReference type="ARBA" id="ARBA00022603"/>
    </source>
</evidence>
<dbReference type="InterPro" id="IPR022642">
    <property type="entry name" value="CheR_C"/>
</dbReference>
<evidence type="ECO:0000313" key="7">
    <source>
        <dbReference type="EMBL" id="NWH05162.1"/>
    </source>
</evidence>
<keyword evidence="8" id="KW-1185">Reference proteome</keyword>
<dbReference type="InterPro" id="IPR036804">
    <property type="entry name" value="CheR_N_sf"/>
</dbReference>
<dbReference type="Gene3D" id="1.10.155.10">
    <property type="entry name" value="Chemotaxis receptor methyltransferase CheR, N-terminal domain"/>
    <property type="match status" value="1"/>
</dbReference>
<dbReference type="AlphaFoldDB" id="A0A850T6Y7"/>
<dbReference type="GO" id="GO:0032259">
    <property type="term" value="P:methylation"/>
    <property type="evidence" value="ECO:0007669"/>
    <property type="project" value="UniProtKB-KW"/>
</dbReference>
<comment type="caution">
    <text evidence="7">The sequence shown here is derived from an EMBL/GenBank/DDBJ whole genome shotgun (WGS) entry which is preliminary data.</text>
</comment>
<keyword evidence="3 7" id="KW-0489">Methyltransferase</keyword>
<dbReference type="PANTHER" id="PTHR24422">
    <property type="entry name" value="CHEMOTAXIS PROTEIN METHYLTRANSFERASE"/>
    <property type="match status" value="1"/>
</dbReference>
<keyword evidence="4 7" id="KW-0808">Transferase</keyword>
<dbReference type="Proteomes" id="UP000553343">
    <property type="component" value="Unassembled WGS sequence"/>
</dbReference>
<accession>A0A850T6Y7</accession>
<reference evidence="7 8" key="1">
    <citation type="submission" date="2020-06" db="EMBL/GenBank/DDBJ databases">
        <title>High-quality draft genome of sulfate reducer Desulfobacter latus type strain AcrS2 isolated from marine sediment.</title>
        <authorList>
            <person name="Hoppe M."/>
            <person name="Larsen C.K."/>
            <person name="Marshall I.P.G."/>
            <person name="Schramm A."/>
            <person name="Marietou A.G."/>
        </authorList>
    </citation>
    <scope>NUCLEOTIDE SEQUENCE [LARGE SCALE GENOMIC DNA]</scope>
    <source>
        <strain evidence="7 8">AcRS2</strain>
    </source>
</reference>
<feature type="domain" description="CheR-type methyltransferase" evidence="6">
    <location>
        <begin position="13"/>
        <end position="293"/>
    </location>
</feature>
<organism evidence="7 8">
    <name type="scientific">Desulfobacter latus</name>
    <dbReference type="NCBI Taxonomy" id="2292"/>
    <lineage>
        <taxon>Bacteria</taxon>
        <taxon>Pseudomonadati</taxon>
        <taxon>Thermodesulfobacteriota</taxon>
        <taxon>Desulfobacteria</taxon>
        <taxon>Desulfobacterales</taxon>
        <taxon>Desulfobacteraceae</taxon>
        <taxon>Desulfobacter</taxon>
    </lineage>
</organism>
<dbReference type="Gene3D" id="3.40.50.150">
    <property type="entry name" value="Vaccinia Virus protein VP39"/>
    <property type="match status" value="1"/>
</dbReference>
<evidence type="ECO:0000313" key="8">
    <source>
        <dbReference type="Proteomes" id="UP000553343"/>
    </source>
</evidence>
<dbReference type="SUPFAM" id="SSF53335">
    <property type="entry name" value="S-adenosyl-L-methionine-dependent methyltransferases"/>
    <property type="match status" value="1"/>
</dbReference>
<dbReference type="Pfam" id="PF03705">
    <property type="entry name" value="CheR_N"/>
    <property type="match status" value="1"/>
</dbReference>
<dbReference type="PANTHER" id="PTHR24422:SF10">
    <property type="entry name" value="CHEMOTAXIS PROTEIN METHYLTRANSFERASE 2"/>
    <property type="match status" value="1"/>
</dbReference>
<evidence type="ECO:0000259" key="6">
    <source>
        <dbReference type="PROSITE" id="PS50123"/>
    </source>
</evidence>
<dbReference type="EMBL" id="JACADJ010000026">
    <property type="protein sequence ID" value="NWH05162.1"/>
    <property type="molecule type" value="Genomic_DNA"/>
</dbReference>
<dbReference type="InterPro" id="IPR029063">
    <property type="entry name" value="SAM-dependent_MTases_sf"/>
</dbReference>
<dbReference type="PRINTS" id="PR00996">
    <property type="entry name" value="CHERMTFRASE"/>
</dbReference>
<dbReference type="Pfam" id="PF01739">
    <property type="entry name" value="CheR"/>
    <property type="match status" value="1"/>
</dbReference>
<dbReference type="InterPro" id="IPR000780">
    <property type="entry name" value="CheR_MeTrfase"/>
</dbReference>
<sequence>MGSPRKAFFQSGTSPGDVRISQDEFRILSEFIYRKCGIRFEPQKLYFISKRINKRMRELAIATVADYIRLLRFQDLKGQEFQRLVNLLTVNETYLFRDFPQLQAFGENCLEDVENRKIAAGDRTLKIWSAACSTGEEPYTLAIILLAMLDDPEDFKIEIVASDIDENVLKKAQNGVYYQRSIRDVPKEYLMKYFTRSRSGAYTVSDQLKELVHFEHLNLNDKDTVRKKRGFDFIFCRNLLIYFDDDSRKRLMNQFYISLNKGGYIFLGSSESVSRLSAAFKMKRMGKHLVYYK</sequence>
<evidence type="ECO:0000256" key="2">
    <source>
        <dbReference type="ARBA" id="ARBA00012534"/>
    </source>
</evidence>
<evidence type="ECO:0000256" key="5">
    <source>
        <dbReference type="ARBA" id="ARBA00022691"/>
    </source>
</evidence>
<dbReference type="PROSITE" id="PS50123">
    <property type="entry name" value="CHER"/>
    <property type="match status" value="1"/>
</dbReference>
<dbReference type="InterPro" id="IPR022641">
    <property type="entry name" value="CheR_N"/>
</dbReference>
<dbReference type="PIRSF" id="PIRSF000410">
    <property type="entry name" value="CheR"/>
    <property type="match status" value="1"/>
</dbReference>
<protein>
    <recommendedName>
        <fullName evidence="2">protein-glutamate O-methyltransferase</fullName>
        <ecNumber evidence="2">2.1.1.80</ecNumber>
    </recommendedName>
</protein>
<evidence type="ECO:0000256" key="4">
    <source>
        <dbReference type="ARBA" id="ARBA00022679"/>
    </source>
</evidence>
<proteinExistence type="predicted"/>
<dbReference type="RefSeq" id="WP_178366619.1">
    <property type="nucleotide sequence ID" value="NZ_JACADJ010000026.1"/>
</dbReference>
<dbReference type="SUPFAM" id="SSF47757">
    <property type="entry name" value="Chemotaxis receptor methyltransferase CheR, N-terminal domain"/>
    <property type="match status" value="1"/>
</dbReference>
<dbReference type="InterPro" id="IPR050903">
    <property type="entry name" value="Bact_Chemotaxis_MeTrfase"/>
</dbReference>
<dbReference type="EC" id="2.1.1.80" evidence="2"/>
<name>A0A850T6Y7_9BACT</name>
<dbReference type="SMART" id="SM00138">
    <property type="entry name" value="MeTrc"/>
    <property type="match status" value="1"/>
</dbReference>